<dbReference type="OrthoDB" id="6435577at2759"/>
<evidence type="ECO:0000313" key="2">
    <source>
        <dbReference type="Proteomes" id="UP000499080"/>
    </source>
</evidence>
<name>A0A4Y2RK23_ARAVE</name>
<protein>
    <submittedName>
        <fullName evidence="1">Uncharacterized protein</fullName>
    </submittedName>
</protein>
<comment type="caution">
    <text evidence="1">The sequence shown here is derived from an EMBL/GenBank/DDBJ whole genome shotgun (WGS) entry which is preliminary data.</text>
</comment>
<organism evidence="1 2">
    <name type="scientific">Araneus ventricosus</name>
    <name type="common">Orbweaver spider</name>
    <name type="synonym">Epeira ventricosa</name>
    <dbReference type="NCBI Taxonomy" id="182803"/>
    <lineage>
        <taxon>Eukaryota</taxon>
        <taxon>Metazoa</taxon>
        <taxon>Ecdysozoa</taxon>
        <taxon>Arthropoda</taxon>
        <taxon>Chelicerata</taxon>
        <taxon>Arachnida</taxon>
        <taxon>Araneae</taxon>
        <taxon>Araneomorphae</taxon>
        <taxon>Entelegynae</taxon>
        <taxon>Araneoidea</taxon>
        <taxon>Araneidae</taxon>
        <taxon>Araneus</taxon>
    </lineage>
</organism>
<keyword evidence="2" id="KW-1185">Reference proteome</keyword>
<proteinExistence type="predicted"/>
<dbReference type="AlphaFoldDB" id="A0A4Y2RK23"/>
<dbReference type="GO" id="GO:0003676">
    <property type="term" value="F:nucleic acid binding"/>
    <property type="evidence" value="ECO:0007669"/>
    <property type="project" value="InterPro"/>
</dbReference>
<gene>
    <name evidence="1" type="ORF">AVEN_99724_1</name>
</gene>
<dbReference type="Gene3D" id="3.30.420.10">
    <property type="entry name" value="Ribonuclease H-like superfamily/Ribonuclease H"/>
    <property type="match status" value="1"/>
</dbReference>
<reference evidence="1 2" key="1">
    <citation type="journal article" date="2019" name="Sci. Rep.">
        <title>Orb-weaving spider Araneus ventricosus genome elucidates the spidroin gene catalogue.</title>
        <authorList>
            <person name="Kono N."/>
            <person name="Nakamura H."/>
            <person name="Ohtoshi R."/>
            <person name="Moran D.A.P."/>
            <person name="Shinohara A."/>
            <person name="Yoshida Y."/>
            <person name="Fujiwara M."/>
            <person name="Mori M."/>
            <person name="Tomita M."/>
            <person name="Arakawa K."/>
        </authorList>
    </citation>
    <scope>NUCLEOTIDE SEQUENCE [LARGE SCALE GENOMIC DNA]</scope>
</reference>
<accession>A0A4Y2RK23</accession>
<evidence type="ECO:0000313" key="1">
    <source>
        <dbReference type="EMBL" id="GBN75770.1"/>
    </source>
</evidence>
<dbReference type="InterPro" id="IPR036397">
    <property type="entry name" value="RNaseH_sf"/>
</dbReference>
<dbReference type="Proteomes" id="UP000499080">
    <property type="component" value="Unassembled WGS sequence"/>
</dbReference>
<dbReference type="EMBL" id="BGPR01017324">
    <property type="protein sequence ID" value="GBN75770.1"/>
    <property type="molecule type" value="Genomic_DNA"/>
</dbReference>
<sequence>MRDRFNGSSLRVWAGISFDVCTDLYIVRKGTVNVHLYRGDMLGPIVCPYACAVGESFILQDNAKPLGARLVENDHREETIVRIGWSARSPDLKPIQQIWDAPGRRIASFKESPRNPLGSSNCLDTTIGFGAA</sequence>